<dbReference type="Pfam" id="PF11249">
    <property type="entry name" value="DUF3047"/>
    <property type="match status" value="1"/>
</dbReference>
<dbReference type="Proteomes" id="UP000297564">
    <property type="component" value="Unassembled WGS sequence"/>
</dbReference>
<accession>A0A4Z0BFT5</accession>
<reference evidence="1 2" key="1">
    <citation type="submission" date="2019-03" db="EMBL/GenBank/DDBJ databases">
        <title>Ramlibacter rhizophilus CCTCC AB2015357, whole genome shotgun sequence.</title>
        <authorList>
            <person name="Zhang X."/>
            <person name="Feng G."/>
            <person name="Zhu H."/>
        </authorList>
    </citation>
    <scope>NUCLEOTIDE SEQUENCE [LARGE SCALE GENOMIC DNA]</scope>
    <source>
        <strain evidence="1 2">CCTCC AB2015357</strain>
    </source>
</reference>
<protein>
    <submittedName>
        <fullName evidence="1">DUF3047 domain-containing protein</fullName>
    </submittedName>
</protein>
<gene>
    <name evidence="1" type="ORF">EZ242_17480</name>
</gene>
<dbReference type="AlphaFoldDB" id="A0A4Z0BFT5"/>
<comment type="caution">
    <text evidence="1">The sequence shown here is derived from an EMBL/GenBank/DDBJ whole genome shotgun (WGS) entry which is preliminary data.</text>
</comment>
<proteinExistence type="predicted"/>
<organism evidence="1 2">
    <name type="scientific">Ramlibacter rhizophilus</name>
    <dbReference type="NCBI Taxonomy" id="1781167"/>
    <lineage>
        <taxon>Bacteria</taxon>
        <taxon>Pseudomonadati</taxon>
        <taxon>Pseudomonadota</taxon>
        <taxon>Betaproteobacteria</taxon>
        <taxon>Burkholderiales</taxon>
        <taxon>Comamonadaceae</taxon>
        <taxon>Ramlibacter</taxon>
    </lineage>
</organism>
<dbReference type="EMBL" id="SMLL01000007">
    <property type="protein sequence ID" value="TFY97551.1"/>
    <property type="molecule type" value="Genomic_DNA"/>
</dbReference>
<evidence type="ECO:0000313" key="1">
    <source>
        <dbReference type="EMBL" id="TFY97551.1"/>
    </source>
</evidence>
<dbReference type="OrthoDB" id="9775969at2"/>
<dbReference type="InterPro" id="IPR021409">
    <property type="entry name" value="DUF3047"/>
</dbReference>
<name>A0A4Z0BFT5_9BURK</name>
<sequence>MPAPAPSPSARWHHHTFPGKKASAYRSAHKAGRSALAAQADGSASMLRQRLDLPPESLGALRFSWYVPALIDAAVLGTREADDSPVRIVLAFEGDRSRLSARDAMLSELSQTLTGEPMPYATLMYVWCKDCAQGEVIGHVRTGRIRKIAVESGSARLNRWLDYERDVRADYERAFGEPPGRLGGIGLMTDADNTRSTAQAWYGPLTLLPPAVARNP</sequence>
<keyword evidence="2" id="KW-1185">Reference proteome</keyword>
<evidence type="ECO:0000313" key="2">
    <source>
        <dbReference type="Proteomes" id="UP000297564"/>
    </source>
</evidence>